<sequence>ATSVTRQRPPPSPTSPPPRPPTPTARRLLLPCNGILSSDLPSSPHCLRACLMPSPGTACVS</sequence>
<feature type="region of interest" description="Disordered" evidence="1">
    <location>
        <begin position="1"/>
        <end position="27"/>
    </location>
</feature>
<dbReference type="Proteomes" id="UP000015105">
    <property type="component" value="Chromosome 4D"/>
</dbReference>
<dbReference type="AlphaFoldDB" id="A0A453I961"/>
<feature type="compositionally biased region" description="Pro residues" evidence="1">
    <location>
        <begin position="8"/>
        <end position="23"/>
    </location>
</feature>
<evidence type="ECO:0000313" key="2">
    <source>
        <dbReference type="EnsemblPlants" id="AET4Gv20490900.1"/>
    </source>
</evidence>
<dbReference type="Gramene" id="AET4Gv20490900.1">
    <property type="protein sequence ID" value="AET4Gv20490900.1"/>
    <property type="gene ID" value="AET4Gv20490900"/>
</dbReference>
<organism evidence="2 3">
    <name type="scientific">Aegilops tauschii subsp. strangulata</name>
    <name type="common">Goatgrass</name>
    <dbReference type="NCBI Taxonomy" id="200361"/>
    <lineage>
        <taxon>Eukaryota</taxon>
        <taxon>Viridiplantae</taxon>
        <taxon>Streptophyta</taxon>
        <taxon>Embryophyta</taxon>
        <taxon>Tracheophyta</taxon>
        <taxon>Spermatophyta</taxon>
        <taxon>Magnoliopsida</taxon>
        <taxon>Liliopsida</taxon>
        <taxon>Poales</taxon>
        <taxon>Poaceae</taxon>
        <taxon>BOP clade</taxon>
        <taxon>Pooideae</taxon>
        <taxon>Triticodae</taxon>
        <taxon>Triticeae</taxon>
        <taxon>Triticinae</taxon>
        <taxon>Aegilops</taxon>
    </lineage>
</organism>
<reference evidence="2" key="3">
    <citation type="journal article" date="2017" name="Nature">
        <title>Genome sequence of the progenitor of the wheat D genome Aegilops tauschii.</title>
        <authorList>
            <person name="Luo M.C."/>
            <person name="Gu Y.Q."/>
            <person name="Puiu D."/>
            <person name="Wang H."/>
            <person name="Twardziok S.O."/>
            <person name="Deal K.R."/>
            <person name="Huo N."/>
            <person name="Zhu T."/>
            <person name="Wang L."/>
            <person name="Wang Y."/>
            <person name="McGuire P.E."/>
            <person name="Liu S."/>
            <person name="Long H."/>
            <person name="Ramasamy R.K."/>
            <person name="Rodriguez J.C."/>
            <person name="Van S.L."/>
            <person name="Yuan L."/>
            <person name="Wang Z."/>
            <person name="Xia Z."/>
            <person name="Xiao L."/>
            <person name="Anderson O.D."/>
            <person name="Ouyang S."/>
            <person name="Liang Y."/>
            <person name="Zimin A.V."/>
            <person name="Pertea G."/>
            <person name="Qi P."/>
            <person name="Bennetzen J.L."/>
            <person name="Dai X."/>
            <person name="Dawson M.W."/>
            <person name="Muller H.G."/>
            <person name="Kugler K."/>
            <person name="Rivarola-Duarte L."/>
            <person name="Spannagl M."/>
            <person name="Mayer K.F.X."/>
            <person name="Lu F.H."/>
            <person name="Bevan M.W."/>
            <person name="Leroy P."/>
            <person name="Li P."/>
            <person name="You F.M."/>
            <person name="Sun Q."/>
            <person name="Liu Z."/>
            <person name="Lyons E."/>
            <person name="Wicker T."/>
            <person name="Salzberg S.L."/>
            <person name="Devos K.M."/>
            <person name="Dvorak J."/>
        </authorList>
    </citation>
    <scope>NUCLEOTIDE SEQUENCE [LARGE SCALE GENOMIC DNA]</scope>
    <source>
        <strain evidence="2">cv. AL8/78</strain>
    </source>
</reference>
<evidence type="ECO:0000256" key="1">
    <source>
        <dbReference type="SAM" id="MobiDB-lite"/>
    </source>
</evidence>
<keyword evidence="3" id="KW-1185">Reference proteome</keyword>
<evidence type="ECO:0000313" key="3">
    <source>
        <dbReference type="Proteomes" id="UP000015105"/>
    </source>
</evidence>
<proteinExistence type="predicted"/>
<dbReference type="EnsemblPlants" id="AET4Gv20490900.1">
    <property type="protein sequence ID" value="AET4Gv20490900.1"/>
    <property type="gene ID" value="AET4Gv20490900"/>
</dbReference>
<reference evidence="3" key="1">
    <citation type="journal article" date="2014" name="Science">
        <title>Ancient hybridizations among the ancestral genomes of bread wheat.</title>
        <authorList>
            <consortium name="International Wheat Genome Sequencing Consortium,"/>
            <person name="Marcussen T."/>
            <person name="Sandve S.R."/>
            <person name="Heier L."/>
            <person name="Spannagl M."/>
            <person name="Pfeifer M."/>
            <person name="Jakobsen K.S."/>
            <person name="Wulff B.B."/>
            <person name="Steuernagel B."/>
            <person name="Mayer K.F."/>
            <person name="Olsen O.A."/>
        </authorList>
    </citation>
    <scope>NUCLEOTIDE SEQUENCE [LARGE SCALE GENOMIC DNA]</scope>
    <source>
        <strain evidence="3">cv. AL8/78</strain>
    </source>
</reference>
<name>A0A453I961_AEGTS</name>
<protein>
    <submittedName>
        <fullName evidence="2">Uncharacterized protein</fullName>
    </submittedName>
</protein>
<reference evidence="2" key="4">
    <citation type="submission" date="2019-03" db="UniProtKB">
        <authorList>
            <consortium name="EnsemblPlants"/>
        </authorList>
    </citation>
    <scope>IDENTIFICATION</scope>
</reference>
<accession>A0A453I961</accession>
<reference evidence="2" key="5">
    <citation type="journal article" date="2021" name="G3 (Bethesda)">
        <title>Aegilops tauschii genome assembly Aet v5.0 features greater sequence contiguity and improved annotation.</title>
        <authorList>
            <person name="Wang L."/>
            <person name="Zhu T."/>
            <person name="Rodriguez J.C."/>
            <person name="Deal K.R."/>
            <person name="Dubcovsky J."/>
            <person name="McGuire P.E."/>
            <person name="Lux T."/>
            <person name="Spannagl M."/>
            <person name="Mayer K.F.X."/>
            <person name="Baldrich P."/>
            <person name="Meyers B.C."/>
            <person name="Huo N."/>
            <person name="Gu Y.Q."/>
            <person name="Zhou H."/>
            <person name="Devos K.M."/>
            <person name="Bennetzen J.L."/>
            <person name="Unver T."/>
            <person name="Budak H."/>
            <person name="Gulick P.J."/>
            <person name="Galiba G."/>
            <person name="Kalapos B."/>
            <person name="Nelson D.R."/>
            <person name="Li P."/>
            <person name="You F.M."/>
            <person name="Luo M.C."/>
            <person name="Dvorak J."/>
        </authorList>
    </citation>
    <scope>NUCLEOTIDE SEQUENCE [LARGE SCALE GENOMIC DNA]</scope>
    <source>
        <strain evidence="2">cv. AL8/78</strain>
    </source>
</reference>
<reference evidence="3" key="2">
    <citation type="journal article" date="2017" name="Nat. Plants">
        <title>The Aegilops tauschii genome reveals multiple impacts of transposons.</title>
        <authorList>
            <person name="Zhao G."/>
            <person name="Zou C."/>
            <person name="Li K."/>
            <person name="Wang K."/>
            <person name="Li T."/>
            <person name="Gao L."/>
            <person name="Zhang X."/>
            <person name="Wang H."/>
            <person name="Yang Z."/>
            <person name="Liu X."/>
            <person name="Jiang W."/>
            <person name="Mao L."/>
            <person name="Kong X."/>
            <person name="Jiao Y."/>
            <person name="Jia J."/>
        </authorList>
    </citation>
    <scope>NUCLEOTIDE SEQUENCE [LARGE SCALE GENOMIC DNA]</scope>
    <source>
        <strain evidence="3">cv. AL8/78</strain>
    </source>
</reference>